<dbReference type="SUPFAM" id="SSF51206">
    <property type="entry name" value="cAMP-binding domain-like"/>
    <property type="match status" value="1"/>
</dbReference>
<dbReference type="EMBL" id="CP034464">
    <property type="protein sequence ID" value="AZP13430.1"/>
    <property type="molecule type" value="Genomic_DNA"/>
</dbReference>
<dbReference type="SUPFAM" id="SSF46785">
    <property type="entry name" value="Winged helix' DNA-binding domain"/>
    <property type="match status" value="1"/>
</dbReference>
<reference evidence="6 7" key="1">
    <citation type="journal article" date="2011" name="Int. J. Syst. Evol. Microbiol.">
        <title>Description of Undibacterium oligocarboniphilum sp. nov., isolated from purified water, and Undibacterium pigrum strain CCUG 49012 as the type strain of Undibacterium parvum sp. nov., and emended descriptions of the genus Undibacterium and the species Undibacterium pigrum.</title>
        <authorList>
            <person name="Eder W."/>
            <person name="Wanner G."/>
            <person name="Ludwig W."/>
            <person name="Busse H.J."/>
            <person name="Ziemke-Kageler F."/>
            <person name="Lang E."/>
        </authorList>
    </citation>
    <scope>NUCLEOTIDE SEQUENCE [LARGE SCALE GENOMIC DNA]</scope>
    <source>
        <strain evidence="6 7">DSM 23061</strain>
    </source>
</reference>
<dbReference type="KEGG" id="upv:EJN92_16415"/>
<dbReference type="PANTHER" id="PTHR24567">
    <property type="entry name" value="CRP FAMILY TRANSCRIPTIONAL REGULATORY PROTEIN"/>
    <property type="match status" value="1"/>
</dbReference>
<accession>A0A3S9HMT8</accession>
<keyword evidence="2" id="KW-0238">DNA-binding</keyword>
<organism evidence="6 7">
    <name type="scientific">Undibacterium parvum</name>
    <dbReference type="NCBI Taxonomy" id="401471"/>
    <lineage>
        <taxon>Bacteria</taxon>
        <taxon>Pseudomonadati</taxon>
        <taxon>Pseudomonadota</taxon>
        <taxon>Betaproteobacteria</taxon>
        <taxon>Burkholderiales</taxon>
        <taxon>Oxalobacteraceae</taxon>
        <taxon>Undibacterium</taxon>
    </lineage>
</organism>
<dbReference type="SMART" id="SM00419">
    <property type="entry name" value="HTH_CRP"/>
    <property type="match status" value="1"/>
</dbReference>
<dbReference type="CDD" id="cd00038">
    <property type="entry name" value="CAP_ED"/>
    <property type="match status" value="1"/>
</dbReference>
<dbReference type="GO" id="GO:0005829">
    <property type="term" value="C:cytosol"/>
    <property type="evidence" value="ECO:0007669"/>
    <property type="project" value="TreeGrafter"/>
</dbReference>
<dbReference type="OrthoDB" id="7643467at2"/>
<name>A0A3S9HMT8_9BURK</name>
<dbReference type="PROSITE" id="PS00042">
    <property type="entry name" value="HTH_CRP_1"/>
    <property type="match status" value="1"/>
</dbReference>
<evidence type="ECO:0000259" key="4">
    <source>
        <dbReference type="PROSITE" id="PS50042"/>
    </source>
</evidence>
<dbReference type="InterPro" id="IPR014710">
    <property type="entry name" value="RmlC-like_jellyroll"/>
</dbReference>
<dbReference type="InterPro" id="IPR000595">
    <property type="entry name" value="cNMP-bd_dom"/>
</dbReference>
<sequence length="301" mass="33386">MSAISTPARTTDLPAAALNFPVLSNDAGWRCQGSLWSTLHEVCELLHIPTPTNSHNEDALFQHVRYKAGQRIHTIGQQFENLYIVNSGFLKTVLIDEYGNEQVLSFPMKADLLGIDAIYTQRHASEAVALSDCDVILIPYKTFSALGRTYAELEQAMFSAMSRELVREQAMISMLSSLSAEAKVARFLTNLGERFGQLGYSNKVFNLRMTRHEIGSYLGLTLETVSRTLSAFNELGLITVDQRQIGIIDPVSLKALRRLPPSKSRIKVSKIVSEKMSEKVSALVSKNLLPQWSPELAGALN</sequence>
<dbReference type="PRINTS" id="PR00034">
    <property type="entry name" value="HTHCRP"/>
</dbReference>
<proteinExistence type="predicted"/>
<keyword evidence="7" id="KW-1185">Reference proteome</keyword>
<dbReference type="GO" id="GO:0003700">
    <property type="term" value="F:DNA-binding transcription factor activity"/>
    <property type="evidence" value="ECO:0007669"/>
    <property type="project" value="InterPro"/>
</dbReference>
<dbReference type="GO" id="GO:0003677">
    <property type="term" value="F:DNA binding"/>
    <property type="evidence" value="ECO:0007669"/>
    <property type="project" value="UniProtKB-KW"/>
</dbReference>
<keyword evidence="1" id="KW-0805">Transcription regulation</keyword>
<dbReference type="Pfam" id="PF00027">
    <property type="entry name" value="cNMP_binding"/>
    <property type="match status" value="1"/>
</dbReference>
<dbReference type="Pfam" id="PF13545">
    <property type="entry name" value="HTH_Crp_2"/>
    <property type="match status" value="1"/>
</dbReference>
<protein>
    <submittedName>
        <fullName evidence="6">Cyclic nucleotide-binding domain-containing protein</fullName>
    </submittedName>
</protein>
<evidence type="ECO:0000256" key="3">
    <source>
        <dbReference type="ARBA" id="ARBA00023163"/>
    </source>
</evidence>
<dbReference type="PROSITE" id="PS50042">
    <property type="entry name" value="CNMP_BINDING_3"/>
    <property type="match status" value="1"/>
</dbReference>
<evidence type="ECO:0000256" key="2">
    <source>
        <dbReference type="ARBA" id="ARBA00023125"/>
    </source>
</evidence>
<feature type="domain" description="Cyclic nucleotide-binding" evidence="4">
    <location>
        <begin position="66"/>
        <end position="164"/>
    </location>
</feature>
<dbReference type="InterPro" id="IPR012318">
    <property type="entry name" value="HTH_CRP"/>
</dbReference>
<evidence type="ECO:0000259" key="5">
    <source>
        <dbReference type="PROSITE" id="PS51063"/>
    </source>
</evidence>
<dbReference type="InterPro" id="IPR018490">
    <property type="entry name" value="cNMP-bd_dom_sf"/>
</dbReference>
<dbReference type="InterPro" id="IPR036390">
    <property type="entry name" value="WH_DNA-bd_sf"/>
</dbReference>
<dbReference type="CDD" id="cd00092">
    <property type="entry name" value="HTH_CRP"/>
    <property type="match status" value="1"/>
</dbReference>
<dbReference type="PANTHER" id="PTHR24567:SF75">
    <property type="entry name" value="FUMARATE AND NITRATE REDUCTION REGULATORY PROTEIN"/>
    <property type="match status" value="1"/>
</dbReference>
<feature type="domain" description="HTH crp-type" evidence="5">
    <location>
        <begin position="178"/>
        <end position="251"/>
    </location>
</feature>
<dbReference type="RefSeq" id="WP_126128803.1">
    <property type="nucleotide sequence ID" value="NZ_CP034464.1"/>
</dbReference>
<gene>
    <name evidence="6" type="ORF">EJN92_16415</name>
</gene>
<dbReference type="Gene3D" id="1.10.10.10">
    <property type="entry name" value="Winged helix-like DNA-binding domain superfamily/Winged helix DNA-binding domain"/>
    <property type="match status" value="1"/>
</dbReference>
<evidence type="ECO:0000313" key="7">
    <source>
        <dbReference type="Proteomes" id="UP000275663"/>
    </source>
</evidence>
<evidence type="ECO:0000256" key="1">
    <source>
        <dbReference type="ARBA" id="ARBA00023015"/>
    </source>
</evidence>
<dbReference type="InterPro" id="IPR036388">
    <property type="entry name" value="WH-like_DNA-bd_sf"/>
</dbReference>
<dbReference type="InterPro" id="IPR050397">
    <property type="entry name" value="Env_Response_Regulators"/>
</dbReference>
<dbReference type="Proteomes" id="UP000275663">
    <property type="component" value="Chromosome"/>
</dbReference>
<dbReference type="Gene3D" id="2.60.120.10">
    <property type="entry name" value="Jelly Rolls"/>
    <property type="match status" value="1"/>
</dbReference>
<dbReference type="InterPro" id="IPR018335">
    <property type="entry name" value="Tscrpt_reg_HTH_Crp-type_CS"/>
</dbReference>
<keyword evidence="3" id="KW-0804">Transcription</keyword>
<dbReference type="AlphaFoldDB" id="A0A3S9HMT8"/>
<dbReference type="PROSITE" id="PS51063">
    <property type="entry name" value="HTH_CRP_2"/>
    <property type="match status" value="1"/>
</dbReference>
<evidence type="ECO:0000313" key="6">
    <source>
        <dbReference type="EMBL" id="AZP13430.1"/>
    </source>
</evidence>
<dbReference type="FunFam" id="1.10.10.10:FF:000028">
    <property type="entry name" value="Fumarate/nitrate reduction transcriptional regulator Fnr"/>
    <property type="match status" value="1"/>
</dbReference>